<dbReference type="PIRSF" id="PIRSF010361">
    <property type="entry name" value="UCP010361"/>
    <property type="match status" value="1"/>
</dbReference>
<gene>
    <name evidence="10" type="ORF">JQS30_16685</name>
</gene>
<sequence length="493" mass="54780">MTQGSETGEPGPDQAEEPSVAGAAKQASHGRDLIVAPSQEDGIVRAASELIGGPHGEHARTPRRAFWTPIRVILLVAVAVFALSWLQKYPCASGGWEDYQQYTQACYTDIRALYGAERLNEGAVPYRDHPVEYPVLTGWFMGIWGLSSYEIGQRSDINDGALFYHLNAIVLFAFGIAAVYALYAMRRNRPWDAMMLAAAPIMVVTASVNWDLFAIGLGMAFFLCWRRTHIFAAGVFLGLAVAAKFYALLFLGPLLLLALRNRRLAEPLITTATAALTWAAFNLPVAYFWTESWLEFFRLNETRHIDWGTGWYVLRDLTGWEALNDTEFVNDAYFLAFLTCCLAIAALAWLAPTTPRFAALCFLVVAAFLLTGKVWSQQFVLWLIPLLILARPKWGAFLVWQGAELGYFLAFYGKMLAVSTEDQRGISEGWFVLAAAARWLAVAWLCVLVVREVLQPQRDVVRTTSMMRGDPEPGIDPDAGLLKPTFKPKATAS</sequence>
<feature type="transmembrane region" description="Helical" evidence="9">
    <location>
        <begin position="395"/>
        <end position="417"/>
    </location>
</feature>
<reference evidence="10" key="1">
    <citation type="submission" date="2021-02" db="EMBL/GenBank/DDBJ databases">
        <title>Natronoglycomyces albus gen. nov., sp. nov, a haloalkaliphilic actinobacterium from a soda solonchak soil.</title>
        <authorList>
            <person name="Sorokin D.Y."/>
            <person name="Khijniak T.V."/>
            <person name="Zakharycheva A.P."/>
            <person name="Boueva O.V."/>
            <person name="Ariskina E.V."/>
            <person name="Hahnke R.L."/>
            <person name="Bunk B."/>
            <person name="Sproer C."/>
            <person name="Schumann P."/>
            <person name="Evtushenko L.I."/>
            <person name="Kublanov I.V."/>
        </authorList>
    </citation>
    <scope>NUCLEOTIDE SEQUENCE</scope>
    <source>
        <strain evidence="10">DSM 106290</strain>
    </source>
</reference>
<feature type="transmembrane region" description="Helical" evidence="9">
    <location>
        <begin position="195"/>
        <end position="223"/>
    </location>
</feature>
<keyword evidence="6 9" id="KW-0472">Membrane</keyword>
<feature type="transmembrane region" description="Helical" evidence="9">
    <location>
        <begin position="332"/>
        <end position="350"/>
    </location>
</feature>
<dbReference type="InterPro" id="IPR018584">
    <property type="entry name" value="GT87"/>
</dbReference>
<feature type="region of interest" description="Disordered" evidence="8">
    <location>
        <begin position="1"/>
        <end position="31"/>
    </location>
</feature>
<feature type="transmembrane region" description="Helical" evidence="9">
    <location>
        <begin position="65"/>
        <end position="86"/>
    </location>
</feature>
<keyword evidence="5 9" id="KW-1133">Transmembrane helix</keyword>
<evidence type="ECO:0000256" key="2">
    <source>
        <dbReference type="ARBA" id="ARBA00022475"/>
    </source>
</evidence>
<keyword evidence="2" id="KW-1003">Cell membrane</keyword>
<dbReference type="RefSeq" id="WP_213171365.1">
    <property type="nucleotide sequence ID" value="NZ_CP070496.1"/>
</dbReference>
<evidence type="ECO:0000256" key="6">
    <source>
        <dbReference type="ARBA" id="ARBA00023136"/>
    </source>
</evidence>
<dbReference type="GO" id="GO:0016758">
    <property type="term" value="F:hexosyltransferase activity"/>
    <property type="evidence" value="ECO:0007669"/>
    <property type="project" value="InterPro"/>
</dbReference>
<feature type="transmembrane region" description="Helical" evidence="9">
    <location>
        <begin position="268"/>
        <end position="289"/>
    </location>
</feature>
<name>A0A895XUM7_9ACTN</name>
<evidence type="ECO:0000256" key="7">
    <source>
        <dbReference type="ARBA" id="ARBA00024033"/>
    </source>
</evidence>
<comment type="subcellular location">
    <subcellularLocation>
        <location evidence="1">Cell membrane</location>
        <topology evidence="1">Multi-pass membrane protein</topology>
    </subcellularLocation>
</comment>
<keyword evidence="3" id="KW-0808">Transferase</keyword>
<dbReference type="AlphaFoldDB" id="A0A895XUM7"/>
<accession>A0A895XUM7</accession>
<dbReference type="EMBL" id="CP070496">
    <property type="protein sequence ID" value="QSB05358.1"/>
    <property type="molecule type" value="Genomic_DNA"/>
</dbReference>
<keyword evidence="11" id="KW-1185">Reference proteome</keyword>
<evidence type="ECO:0000256" key="5">
    <source>
        <dbReference type="ARBA" id="ARBA00022989"/>
    </source>
</evidence>
<keyword evidence="4 9" id="KW-0812">Transmembrane</keyword>
<evidence type="ECO:0000256" key="8">
    <source>
        <dbReference type="SAM" id="MobiDB-lite"/>
    </source>
</evidence>
<dbReference type="KEGG" id="nav:JQS30_16685"/>
<dbReference type="Pfam" id="PF09594">
    <property type="entry name" value="GT87"/>
    <property type="match status" value="1"/>
</dbReference>
<feature type="transmembrane region" description="Helical" evidence="9">
    <location>
        <begin position="229"/>
        <end position="256"/>
    </location>
</feature>
<evidence type="ECO:0000313" key="10">
    <source>
        <dbReference type="EMBL" id="QSB05358.1"/>
    </source>
</evidence>
<evidence type="ECO:0000256" key="1">
    <source>
        <dbReference type="ARBA" id="ARBA00004651"/>
    </source>
</evidence>
<proteinExistence type="inferred from homology"/>
<evidence type="ECO:0000256" key="9">
    <source>
        <dbReference type="SAM" id="Phobius"/>
    </source>
</evidence>
<evidence type="ECO:0000313" key="11">
    <source>
        <dbReference type="Proteomes" id="UP000662939"/>
    </source>
</evidence>
<dbReference type="Proteomes" id="UP000662939">
    <property type="component" value="Chromosome"/>
</dbReference>
<feature type="transmembrane region" description="Helical" evidence="9">
    <location>
        <begin position="357"/>
        <end position="375"/>
    </location>
</feature>
<evidence type="ECO:0000256" key="4">
    <source>
        <dbReference type="ARBA" id="ARBA00022692"/>
    </source>
</evidence>
<dbReference type="GO" id="GO:0005886">
    <property type="term" value="C:plasma membrane"/>
    <property type="evidence" value="ECO:0007669"/>
    <property type="project" value="UniProtKB-SubCell"/>
</dbReference>
<dbReference type="InterPro" id="IPR016570">
    <property type="entry name" value="UCP010361"/>
</dbReference>
<evidence type="ECO:0000256" key="3">
    <source>
        <dbReference type="ARBA" id="ARBA00022679"/>
    </source>
</evidence>
<organism evidence="10 11">
    <name type="scientific">Natronoglycomyces albus</name>
    <dbReference type="NCBI Taxonomy" id="2811108"/>
    <lineage>
        <taxon>Bacteria</taxon>
        <taxon>Bacillati</taxon>
        <taxon>Actinomycetota</taxon>
        <taxon>Actinomycetes</taxon>
        <taxon>Glycomycetales</taxon>
        <taxon>Glycomycetaceae</taxon>
        <taxon>Natronoglycomyces</taxon>
    </lineage>
</organism>
<comment type="similarity">
    <text evidence="7">Belongs to the glycosyltransferase 87 family.</text>
</comment>
<feature type="transmembrane region" description="Helical" evidence="9">
    <location>
        <begin position="429"/>
        <end position="450"/>
    </location>
</feature>
<feature type="transmembrane region" description="Helical" evidence="9">
    <location>
        <begin position="162"/>
        <end position="183"/>
    </location>
</feature>
<protein>
    <submittedName>
        <fullName evidence="10">DUF2029 domain-containing protein</fullName>
    </submittedName>
</protein>
<feature type="region of interest" description="Disordered" evidence="8">
    <location>
        <begin position="465"/>
        <end position="493"/>
    </location>
</feature>